<dbReference type="EMBL" id="JBHLWN010000014">
    <property type="protein sequence ID" value="MFC0211244.1"/>
    <property type="molecule type" value="Genomic_DNA"/>
</dbReference>
<accession>A0ABV6DF10</accession>
<protein>
    <recommendedName>
        <fullName evidence="3">Post-SET domain-containing protein</fullName>
    </recommendedName>
</protein>
<name>A0ABV6DF10_9BACL</name>
<proteinExistence type="predicted"/>
<comment type="caution">
    <text evidence="1">The sequence shown here is derived from an EMBL/GenBank/DDBJ whole genome shotgun (WGS) entry which is preliminary data.</text>
</comment>
<organism evidence="1 2">
    <name type="scientific">Paenibacillus chartarius</name>
    <dbReference type="NCBI Taxonomy" id="747481"/>
    <lineage>
        <taxon>Bacteria</taxon>
        <taxon>Bacillati</taxon>
        <taxon>Bacillota</taxon>
        <taxon>Bacilli</taxon>
        <taxon>Bacillales</taxon>
        <taxon>Paenibacillaceae</taxon>
        <taxon>Paenibacillus</taxon>
    </lineage>
</organism>
<evidence type="ECO:0000313" key="2">
    <source>
        <dbReference type="Proteomes" id="UP001589776"/>
    </source>
</evidence>
<dbReference type="RefSeq" id="WP_377468169.1">
    <property type="nucleotide sequence ID" value="NZ_JBHLWN010000014.1"/>
</dbReference>
<evidence type="ECO:0008006" key="3">
    <source>
        <dbReference type="Google" id="ProtNLM"/>
    </source>
</evidence>
<dbReference type="Proteomes" id="UP001589776">
    <property type="component" value="Unassembled WGS sequence"/>
</dbReference>
<keyword evidence="2" id="KW-1185">Reference proteome</keyword>
<reference evidence="1 2" key="1">
    <citation type="submission" date="2024-09" db="EMBL/GenBank/DDBJ databases">
        <authorList>
            <person name="Sun Q."/>
            <person name="Mori K."/>
        </authorList>
    </citation>
    <scope>NUCLEOTIDE SEQUENCE [LARGE SCALE GENOMIC DNA]</scope>
    <source>
        <strain evidence="1 2">CCM 7759</strain>
    </source>
</reference>
<gene>
    <name evidence="1" type="ORF">ACFFK0_02065</name>
</gene>
<sequence length="164" mass="18229">MLEWTYRNYSFDADLQIIHADVRIAVKGDVWVEEPLCIDVGLPALLLSVSDNTAPNRFADPASEWRSMPFLVCGCGDPECRGFSFAVEHRNGAPGSIRLMLLEERPGKEPRLLSEEEIGLEEWRAAILPIAEEYLQFVADLPYTPMQKDAVAIVRGLLKGAAAV</sequence>
<evidence type="ECO:0000313" key="1">
    <source>
        <dbReference type="EMBL" id="MFC0211244.1"/>
    </source>
</evidence>